<evidence type="ECO:0000313" key="8">
    <source>
        <dbReference type="Proteomes" id="UP001056756"/>
    </source>
</evidence>
<dbReference type="Pfam" id="PF00069">
    <property type="entry name" value="Pkinase"/>
    <property type="match status" value="1"/>
</dbReference>
<dbReference type="PANTHER" id="PTHR43671">
    <property type="entry name" value="SERINE/THREONINE-PROTEIN KINASE NEK"/>
    <property type="match status" value="1"/>
</dbReference>
<dbReference type="PROSITE" id="PS00108">
    <property type="entry name" value="PROTEIN_KINASE_ST"/>
    <property type="match status" value="1"/>
</dbReference>
<dbReference type="PANTHER" id="PTHR43671:SF13">
    <property type="entry name" value="SERINE_THREONINE-PROTEIN KINASE NEK2"/>
    <property type="match status" value="1"/>
</dbReference>
<accession>A0A9J6ZCM7</accession>
<dbReference type="PROSITE" id="PS50011">
    <property type="entry name" value="PROTEIN_KINASE_DOM"/>
    <property type="match status" value="1"/>
</dbReference>
<dbReference type="SUPFAM" id="SSF56112">
    <property type="entry name" value="Protein kinase-like (PK-like)"/>
    <property type="match status" value="1"/>
</dbReference>
<gene>
    <name evidence="7" type="ORF">NAG76_19220</name>
</gene>
<feature type="domain" description="Protein kinase" evidence="6">
    <location>
        <begin position="14"/>
        <end position="275"/>
    </location>
</feature>
<sequence>MRQLTAGTVIAERYVVVDYVTEGGMGQLYKVRDLRLEGAVRAMKVIKQEVNNLTATASMAQARESEAKLLTLLHHQGLPVIYDHFHANEYHEEMIVMEWIEGQHLMQFCSEQKRVLPVELLLSMGIQLIEAIQYLHEQKPAIIHRDIKPSNVMVCRNGQIKLIDFGISKLHRSKSSHHTMAFGTPGFAAPEQMKGLPTDEQSDLYSYGCILYFLCTGGKQIANQYDLQQIEYTIKREMSHIPKAVRHLILQCLQPDPQYRIVQASEVRTLLHEFVPLETAYTAGKQLFSTKKIKTIGVFSLNTHAGATTIALLMAQHYALNNRVKFVEYCGHSTCLESIPALQKVMPESERAFGEVEQYYKVMTVDHIEHYIFRSKGVNDPSEALKSFETIISADSKADYQFIDFSSGWNAEELSHISDKLDYVILVSDPAIIMSNERNFRNIQRLLITLEEINITYTWINNKDTNFSGRKSWNALNNGKEIFNISLLPAQHIYSAMWSYHWLSNKSRVLNKLRKKLMPLINKLHLTFQRID</sequence>
<dbReference type="EMBL" id="CP097899">
    <property type="protein sequence ID" value="URN93934.1"/>
    <property type="molecule type" value="Genomic_DNA"/>
</dbReference>
<dbReference type="GO" id="GO:0004674">
    <property type="term" value="F:protein serine/threonine kinase activity"/>
    <property type="evidence" value="ECO:0007669"/>
    <property type="project" value="UniProtKB-KW"/>
</dbReference>
<dbReference type="SMART" id="SM00220">
    <property type="entry name" value="S_TKc"/>
    <property type="match status" value="1"/>
</dbReference>
<protein>
    <recommendedName>
        <fullName evidence="1">non-specific serine/threonine protein kinase</fullName>
        <ecNumber evidence="1">2.7.11.1</ecNumber>
    </recommendedName>
</protein>
<reference evidence="7" key="1">
    <citation type="submission" date="2022-05" db="EMBL/GenBank/DDBJ databases">
        <title>Novel bacterial taxa in a minimal lignocellulolytic consortium and its capacity to transform plastics disclosed by genome-resolved metagenomics.</title>
        <authorList>
            <person name="Rodriguez C.A.D."/>
            <person name="Diaz-Garcia L."/>
            <person name="Herrera K."/>
            <person name="Tarazona N.A."/>
            <person name="Sproer C."/>
            <person name="Overmann J."/>
            <person name="Jimenez D.J."/>
        </authorList>
    </citation>
    <scope>NUCLEOTIDE SEQUENCE</scope>
    <source>
        <strain evidence="7">MAG5</strain>
    </source>
</reference>
<evidence type="ECO:0000256" key="5">
    <source>
        <dbReference type="ARBA" id="ARBA00022840"/>
    </source>
</evidence>
<dbReference type="KEGG" id="plig:NAG76_19220"/>
<dbReference type="Gene3D" id="1.10.510.10">
    <property type="entry name" value="Transferase(Phosphotransferase) domain 1"/>
    <property type="match status" value="1"/>
</dbReference>
<evidence type="ECO:0000256" key="4">
    <source>
        <dbReference type="ARBA" id="ARBA00022777"/>
    </source>
</evidence>
<dbReference type="AlphaFoldDB" id="A0A9J6ZCM7"/>
<dbReference type="Proteomes" id="UP001056756">
    <property type="component" value="Chromosome"/>
</dbReference>
<evidence type="ECO:0000256" key="3">
    <source>
        <dbReference type="ARBA" id="ARBA00022741"/>
    </source>
</evidence>
<organism evidence="7 8">
    <name type="scientific">Candidatus Pristimantibacillus lignocellulolyticus</name>
    <dbReference type="NCBI Taxonomy" id="2994561"/>
    <lineage>
        <taxon>Bacteria</taxon>
        <taxon>Bacillati</taxon>
        <taxon>Bacillota</taxon>
        <taxon>Bacilli</taxon>
        <taxon>Bacillales</taxon>
        <taxon>Paenibacillaceae</taxon>
        <taxon>Candidatus Pristimantibacillus</taxon>
    </lineage>
</organism>
<evidence type="ECO:0000259" key="6">
    <source>
        <dbReference type="PROSITE" id="PS50011"/>
    </source>
</evidence>
<evidence type="ECO:0000256" key="2">
    <source>
        <dbReference type="ARBA" id="ARBA00022679"/>
    </source>
</evidence>
<evidence type="ECO:0000313" key="7">
    <source>
        <dbReference type="EMBL" id="URN93934.1"/>
    </source>
</evidence>
<keyword evidence="7" id="KW-0723">Serine/threonine-protein kinase</keyword>
<keyword evidence="2" id="KW-0808">Transferase</keyword>
<dbReference type="InterPro" id="IPR011009">
    <property type="entry name" value="Kinase-like_dom_sf"/>
</dbReference>
<dbReference type="CDD" id="cd14014">
    <property type="entry name" value="STKc_PknB_like"/>
    <property type="match status" value="1"/>
</dbReference>
<dbReference type="EC" id="2.7.11.1" evidence="1"/>
<dbReference type="GO" id="GO:0005524">
    <property type="term" value="F:ATP binding"/>
    <property type="evidence" value="ECO:0007669"/>
    <property type="project" value="UniProtKB-KW"/>
</dbReference>
<keyword evidence="3" id="KW-0547">Nucleotide-binding</keyword>
<dbReference type="Gene3D" id="3.30.200.20">
    <property type="entry name" value="Phosphorylase Kinase, domain 1"/>
    <property type="match status" value="1"/>
</dbReference>
<dbReference type="InterPro" id="IPR008271">
    <property type="entry name" value="Ser/Thr_kinase_AS"/>
</dbReference>
<name>A0A9J6ZCM7_9BACL</name>
<dbReference type="InterPro" id="IPR000719">
    <property type="entry name" value="Prot_kinase_dom"/>
</dbReference>
<proteinExistence type="predicted"/>
<dbReference type="InterPro" id="IPR050660">
    <property type="entry name" value="NEK_Ser/Thr_kinase"/>
</dbReference>
<keyword evidence="4 7" id="KW-0418">Kinase</keyword>
<keyword evidence="5" id="KW-0067">ATP-binding</keyword>
<evidence type="ECO:0000256" key="1">
    <source>
        <dbReference type="ARBA" id="ARBA00012513"/>
    </source>
</evidence>